<dbReference type="HOGENOM" id="CLU_1503199_0_0_1"/>
<reference evidence="1 2" key="1">
    <citation type="journal article" date="2013" name="PLoS Genet.">
        <title>Comparative genome structure, secondary metabolite, and effector coding capacity across Cochliobolus pathogens.</title>
        <authorList>
            <person name="Condon B.J."/>
            <person name="Leng Y."/>
            <person name="Wu D."/>
            <person name="Bushley K.E."/>
            <person name="Ohm R.A."/>
            <person name="Otillar R."/>
            <person name="Martin J."/>
            <person name="Schackwitz W."/>
            <person name="Grimwood J."/>
            <person name="MohdZainudin N."/>
            <person name="Xue C."/>
            <person name="Wang R."/>
            <person name="Manning V.A."/>
            <person name="Dhillon B."/>
            <person name="Tu Z.J."/>
            <person name="Steffenson B.J."/>
            <person name="Salamov A."/>
            <person name="Sun H."/>
            <person name="Lowry S."/>
            <person name="LaButti K."/>
            <person name="Han J."/>
            <person name="Copeland A."/>
            <person name="Lindquist E."/>
            <person name="Barry K."/>
            <person name="Schmutz J."/>
            <person name="Baker S.E."/>
            <person name="Ciuffetti L.M."/>
            <person name="Grigoriev I.V."/>
            <person name="Zhong S."/>
            <person name="Turgeon B.G."/>
        </authorList>
    </citation>
    <scope>NUCLEOTIDE SEQUENCE [LARGE SCALE GENOMIC DNA]</scope>
    <source>
        <strain evidence="1 2">26-R-13</strain>
    </source>
</reference>
<protein>
    <submittedName>
        <fullName evidence="1">Uncharacterized protein</fullName>
    </submittedName>
</protein>
<organism evidence="1 2">
    <name type="scientific">Cochliobolus carbonum (strain 26-R-13)</name>
    <name type="common">Maize leaf spot fungus</name>
    <name type="synonym">Bipolaris zeicola</name>
    <dbReference type="NCBI Taxonomy" id="930089"/>
    <lineage>
        <taxon>Eukaryota</taxon>
        <taxon>Fungi</taxon>
        <taxon>Dikarya</taxon>
        <taxon>Ascomycota</taxon>
        <taxon>Pezizomycotina</taxon>
        <taxon>Dothideomycetes</taxon>
        <taxon>Pleosporomycetidae</taxon>
        <taxon>Pleosporales</taxon>
        <taxon>Pleosporineae</taxon>
        <taxon>Pleosporaceae</taxon>
        <taxon>Bipolaris</taxon>
    </lineage>
</organism>
<dbReference type="OrthoDB" id="5413827at2759"/>
<evidence type="ECO:0000313" key="1">
    <source>
        <dbReference type="EMBL" id="EUC36518.1"/>
    </source>
</evidence>
<gene>
    <name evidence="1" type="ORF">COCCADRAFT_2356</name>
</gene>
<keyword evidence="2" id="KW-1185">Reference proteome</keyword>
<accession>W6YFU9</accession>
<dbReference type="RefSeq" id="XP_007709090.1">
    <property type="nucleotide sequence ID" value="XM_007710900.1"/>
</dbReference>
<dbReference type="KEGG" id="bze:COCCADRAFT_2356"/>
<name>W6YFU9_COCC2</name>
<sequence>MFVLGISTQAAHDQTPQSPIGFGFLPLPAELRYRIYSLVLPINLTIELKAIWQKGKPLFVAYDLGLHAEDAVPIGGTTSCLDTRIRPPYHLAVETQLFRVSKLVSNESRCTVLYGMNTYKFTIHGRAIWPKSLRSPYIFGSLGHPLRLALLRDLRRIHIDLVADVDSHWAVKRQRARLE</sequence>
<proteinExistence type="predicted"/>
<dbReference type="Proteomes" id="UP000053841">
    <property type="component" value="Unassembled WGS sequence"/>
</dbReference>
<dbReference type="EMBL" id="KI964560">
    <property type="protein sequence ID" value="EUC36518.1"/>
    <property type="molecule type" value="Genomic_DNA"/>
</dbReference>
<dbReference type="GeneID" id="19145433"/>
<dbReference type="AlphaFoldDB" id="W6YFU9"/>
<evidence type="ECO:0000313" key="2">
    <source>
        <dbReference type="Proteomes" id="UP000053841"/>
    </source>
</evidence>